<accession>A0A916U8Z6</accession>
<keyword evidence="5" id="KW-1185">Reference proteome</keyword>
<evidence type="ECO:0000259" key="3">
    <source>
        <dbReference type="Pfam" id="PF12089"/>
    </source>
</evidence>
<proteinExistence type="predicted"/>
<dbReference type="InterPro" id="IPR021949">
    <property type="entry name" value="DUF3566_TM"/>
</dbReference>
<dbReference type="Proteomes" id="UP000641514">
    <property type="component" value="Unassembled WGS sequence"/>
</dbReference>
<reference evidence="4" key="1">
    <citation type="journal article" date="2014" name="Int. J. Syst. Evol. Microbiol.">
        <title>Complete genome sequence of Corynebacterium casei LMG S-19264T (=DSM 44701T), isolated from a smear-ripened cheese.</title>
        <authorList>
            <consortium name="US DOE Joint Genome Institute (JGI-PGF)"/>
            <person name="Walter F."/>
            <person name="Albersmeier A."/>
            <person name="Kalinowski J."/>
            <person name="Ruckert C."/>
        </authorList>
    </citation>
    <scope>NUCLEOTIDE SEQUENCE</scope>
    <source>
        <strain evidence="4">CGMCC 1.15478</strain>
    </source>
</reference>
<feature type="compositionally biased region" description="Low complexity" evidence="1">
    <location>
        <begin position="40"/>
        <end position="53"/>
    </location>
</feature>
<evidence type="ECO:0000313" key="4">
    <source>
        <dbReference type="EMBL" id="GGC64169.1"/>
    </source>
</evidence>
<evidence type="ECO:0000313" key="5">
    <source>
        <dbReference type="Proteomes" id="UP000641514"/>
    </source>
</evidence>
<dbReference type="RefSeq" id="WP_372433619.1">
    <property type="nucleotide sequence ID" value="NZ_BMJH01000001.1"/>
</dbReference>
<name>A0A916U8Z6_9ACTN</name>
<evidence type="ECO:0000256" key="2">
    <source>
        <dbReference type="SAM" id="Phobius"/>
    </source>
</evidence>
<feature type="domain" description="DUF3566" evidence="3">
    <location>
        <begin position="64"/>
        <end position="176"/>
    </location>
</feature>
<protein>
    <recommendedName>
        <fullName evidence="3">DUF3566 domain-containing protein</fullName>
    </recommendedName>
</protein>
<feature type="compositionally biased region" description="Low complexity" evidence="1">
    <location>
        <begin position="19"/>
        <end position="31"/>
    </location>
</feature>
<evidence type="ECO:0000256" key="1">
    <source>
        <dbReference type="SAM" id="MobiDB-lite"/>
    </source>
</evidence>
<dbReference type="Pfam" id="PF12089">
    <property type="entry name" value="DUF3566"/>
    <property type="match status" value="1"/>
</dbReference>
<keyword evidence="2" id="KW-1133">Transmembrane helix</keyword>
<reference evidence="4" key="2">
    <citation type="submission" date="2020-09" db="EMBL/GenBank/DDBJ databases">
        <authorList>
            <person name="Sun Q."/>
            <person name="Zhou Y."/>
        </authorList>
    </citation>
    <scope>NUCLEOTIDE SEQUENCE</scope>
    <source>
        <strain evidence="4">CGMCC 1.15478</strain>
    </source>
</reference>
<keyword evidence="2" id="KW-0472">Membrane</keyword>
<keyword evidence="2" id="KW-0812">Transmembrane</keyword>
<gene>
    <name evidence="4" type="ORF">GCM10011410_15810</name>
</gene>
<feature type="transmembrane region" description="Helical" evidence="2">
    <location>
        <begin position="134"/>
        <end position="160"/>
    </location>
</feature>
<comment type="caution">
    <text evidence="4">The sequence shown here is derived from an EMBL/GenBank/DDBJ whole genome shotgun (WGS) entry which is preliminary data.</text>
</comment>
<organism evidence="4 5">
    <name type="scientific">Hoyosella rhizosphaerae</name>
    <dbReference type="NCBI Taxonomy" id="1755582"/>
    <lineage>
        <taxon>Bacteria</taxon>
        <taxon>Bacillati</taxon>
        <taxon>Actinomycetota</taxon>
        <taxon>Actinomycetes</taxon>
        <taxon>Mycobacteriales</taxon>
        <taxon>Hoyosellaceae</taxon>
        <taxon>Hoyosella</taxon>
    </lineage>
</organism>
<sequence length="178" mass="18896">MAPTENSPEEKSEGEAVTTRKSSAAASTSSSESEKRAGGASVTAPPRRRPPVTVTAKSAQAGLRASVQIREIDPWSTLKLSSIISVALFFVWMVAVGTLYLILDFMNVWERLNSAFTEIIDDGAVGEIISAGQIFGWAAAIGFVNLILFTALLTLASFIYNLAADLVGGVEVTLADRD</sequence>
<feature type="transmembrane region" description="Helical" evidence="2">
    <location>
        <begin position="83"/>
        <end position="103"/>
    </location>
</feature>
<dbReference type="EMBL" id="BMJH01000001">
    <property type="protein sequence ID" value="GGC64169.1"/>
    <property type="molecule type" value="Genomic_DNA"/>
</dbReference>
<feature type="region of interest" description="Disordered" evidence="1">
    <location>
        <begin position="1"/>
        <end position="53"/>
    </location>
</feature>
<dbReference type="AlphaFoldDB" id="A0A916U8Z6"/>